<name>A0A9J6E4T8_RHIMP</name>
<keyword evidence="3" id="KW-1185">Reference proteome</keyword>
<reference evidence="2" key="1">
    <citation type="journal article" date="2020" name="Cell">
        <title>Large-Scale Comparative Analyses of Tick Genomes Elucidate Their Genetic Diversity and Vector Capacities.</title>
        <authorList>
            <consortium name="Tick Genome and Microbiome Consortium (TIGMIC)"/>
            <person name="Jia N."/>
            <person name="Wang J."/>
            <person name="Shi W."/>
            <person name="Du L."/>
            <person name="Sun Y."/>
            <person name="Zhan W."/>
            <person name="Jiang J.F."/>
            <person name="Wang Q."/>
            <person name="Zhang B."/>
            <person name="Ji P."/>
            <person name="Bell-Sakyi L."/>
            <person name="Cui X.M."/>
            <person name="Yuan T.T."/>
            <person name="Jiang B.G."/>
            <person name="Yang W.F."/>
            <person name="Lam T.T."/>
            <person name="Chang Q.C."/>
            <person name="Ding S.J."/>
            <person name="Wang X.J."/>
            <person name="Zhu J.G."/>
            <person name="Ruan X.D."/>
            <person name="Zhao L."/>
            <person name="Wei J.T."/>
            <person name="Ye R.Z."/>
            <person name="Que T.C."/>
            <person name="Du C.H."/>
            <person name="Zhou Y.H."/>
            <person name="Cheng J.X."/>
            <person name="Dai P.F."/>
            <person name="Guo W.B."/>
            <person name="Han X.H."/>
            <person name="Huang E.J."/>
            <person name="Li L.F."/>
            <person name="Wei W."/>
            <person name="Gao Y.C."/>
            <person name="Liu J.Z."/>
            <person name="Shao H.Z."/>
            <person name="Wang X."/>
            <person name="Wang C.C."/>
            <person name="Yang T.C."/>
            <person name="Huo Q.B."/>
            <person name="Li W."/>
            <person name="Chen H.Y."/>
            <person name="Chen S.E."/>
            <person name="Zhou L.G."/>
            <person name="Ni X.B."/>
            <person name="Tian J.H."/>
            <person name="Sheng Y."/>
            <person name="Liu T."/>
            <person name="Pan Y.S."/>
            <person name="Xia L.Y."/>
            <person name="Li J."/>
            <person name="Zhao F."/>
            <person name="Cao W.C."/>
        </authorList>
    </citation>
    <scope>NUCLEOTIDE SEQUENCE</scope>
    <source>
        <strain evidence="2">Rmic-2018</strain>
    </source>
</reference>
<feature type="compositionally biased region" description="Polar residues" evidence="1">
    <location>
        <begin position="221"/>
        <end position="232"/>
    </location>
</feature>
<feature type="region of interest" description="Disordered" evidence="1">
    <location>
        <begin position="199"/>
        <end position="232"/>
    </location>
</feature>
<evidence type="ECO:0000256" key="1">
    <source>
        <dbReference type="SAM" id="MobiDB-lite"/>
    </source>
</evidence>
<dbReference type="EMBL" id="JABSTU010000005">
    <property type="protein sequence ID" value="KAH8029571.1"/>
    <property type="molecule type" value="Genomic_DNA"/>
</dbReference>
<accession>A0A9J6E4T8</accession>
<dbReference type="AlphaFoldDB" id="A0A9J6E4T8"/>
<feature type="region of interest" description="Disordered" evidence="1">
    <location>
        <begin position="1"/>
        <end position="59"/>
    </location>
</feature>
<organism evidence="2 3">
    <name type="scientific">Rhipicephalus microplus</name>
    <name type="common">Cattle tick</name>
    <name type="synonym">Boophilus microplus</name>
    <dbReference type="NCBI Taxonomy" id="6941"/>
    <lineage>
        <taxon>Eukaryota</taxon>
        <taxon>Metazoa</taxon>
        <taxon>Ecdysozoa</taxon>
        <taxon>Arthropoda</taxon>
        <taxon>Chelicerata</taxon>
        <taxon>Arachnida</taxon>
        <taxon>Acari</taxon>
        <taxon>Parasitiformes</taxon>
        <taxon>Ixodida</taxon>
        <taxon>Ixodoidea</taxon>
        <taxon>Ixodidae</taxon>
        <taxon>Rhipicephalinae</taxon>
        <taxon>Rhipicephalus</taxon>
        <taxon>Boophilus</taxon>
    </lineage>
</organism>
<reference evidence="2" key="2">
    <citation type="submission" date="2021-09" db="EMBL/GenBank/DDBJ databases">
        <authorList>
            <person name="Jia N."/>
            <person name="Wang J."/>
            <person name="Shi W."/>
            <person name="Du L."/>
            <person name="Sun Y."/>
            <person name="Zhan W."/>
            <person name="Jiang J."/>
            <person name="Wang Q."/>
            <person name="Zhang B."/>
            <person name="Ji P."/>
            <person name="Sakyi L.B."/>
            <person name="Cui X."/>
            <person name="Yuan T."/>
            <person name="Jiang B."/>
            <person name="Yang W."/>
            <person name="Lam T.T.-Y."/>
            <person name="Chang Q."/>
            <person name="Ding S."/>
            <person name="Wang X."/>
            <person name="Zhu J."/>
            <person name="Ruan X."/>
            <person name="Zhao L."/>
            <person name="Wei J."/>
            <person name="Que T."/>
            <person name="Du C."/>
            <person name="Cheng J."/>
            <person name="Dai P."/>
            <person name="Han X."/>
            <person name="Huang E."/>
            <person name="Gao Y."/>
            <person name="Liu J."/>
            <person name="Shao H."/>
            <person name="Ye R."/>
            <person name="Li L."/>
            <person name="Wei W."/>
            <person name="Wang X."/>
            <person name="Wang C."/>
            <person name="Huo Q."/>
            <person name="Li W."/>
            <person name="Guo W."/>
            <person name="Chen H."/>
            <person name="Chen S."/>
            <person name="Zhou L."/>
            <person name="Zhou L."/>
            <person name="Ni X."/>
            <person name="Tian J."/>
            <person name="Zhou Y."/>
            <person name="Sheng Y."/>
            <person name="Liu T."/>
            <person name="Pan Y."/>
            <person name="Xia L."/>
            <person name="Li J."/>
            <person name="Zhao F."/>
            <person name="Cao W."/>
        </authorList>
    </citation>
    <scope>NUCLEOTIDE SEQUENCE</scope>
    <source>
        <strain evidence="2">Rmic-2018</strain>
        <tissue evidence="2">Larvae</tissue>
    </source>
</reference>
<feature type="region of interest" description="Disordered" evidence="1">
    <location>
        <begin position="241"/>
        <end position="260"/>
    </location>
</feature>
<dbReference type="Proteomes" id="UP000821866">
    <property type="component" value="Chromosome 3"/>
</dbReference>
<evidence type="ECO:0000313" key="2">
    <source>
        <dbReference type="EMBL" id="KAH8029571.1"/>
    </source>
</evidence>
<comment type="caution">
    <text evidence="2">The sequence shown here is derived from an EMBL/GenBank/DDBJ whole genome shotgun (WGS) entry which is preliminary data.</text>
</comment>
<gene>
    <name evidence="2" type="ORF">HPB51_001296</name>
</gene>
<proteinExistence type="predicted"/>
<sequence length="296" mass="32646">MASPVSTIESAAMDAADTNEYPEDLDDGSWFTATRRRKPKTTTNSAPEPLPAKNQVTLRPPPLPVEDFKVFFRPRGGLRLKYRCYIHRSRKQVCTIYLAFGHRAGVCPTPTKRRCQACGVETPVPAHSCTTECFHCKGDHPATHPKYPAREQKPPNKHYVKKALEANALAPPSTSPPKGHQDKQSCFFWCPLDGDIKPRSRTRCSQSKSRGKSQDKAMEYLNNTPGTTPKTSITLGLVSQKNRAAGAERPESPPAKKPALAGQTAPAKFLFQSPLVCVVFRVVEQEVIDVLVIVAT</sequence>
<evidence type="ECO:0000313" key="3">
    <source>
        <dbReference type="Proteomes" id="UP000821866"/>
    </source>
</evidence>
<protein>
    <submittedName>
        <fullName evidence="2">Uncharacterized protein</fullName>
    </submittedName>
</protein>